<dbReference type="GeneID" id="85356101"/>
<reference evidence="3" key="1">
    <citation type="submission" date="2023-06" db="EMBL/GenBank/DDBJ databases">
        <authorList>
            <consortium name="Lawrence Berkeley National Laboratory"/>
            <person name="Ahrendt S."/>
            <person name="Sahu N."/>
            <person name="Indic B."/>
            <person name="Wong-Bajracharya J."/>
            <person name="Merenyi Z."/>
            <person name="Ke H.-M."/>
            <person name="Monk M."/>
            <person name="Kocsube S."/>
            <person name="Drula E."/>
            <person name="Lipzen A."/>
            <person name="Balint B."/>
            <person name="Henrissat B."/>
            <person name="Andreopoulos B."/>
            <person name="Martin F.M."/>
            <person name="Harder C.B."/>
            <person name="Rigling D."/>
            <person name="Ford K.L."/>
            <person name="Foster G.D."/>
            <person name="Pangilinan J."/>
            <person name="Papanicolaou A."/>
            <person name="Barry K."/>
            <person name="LaButti K."/>
            <person name="Viragh M."/>
            <person name="Koriabine M."/>
            <person name="Yan M."/>
            <person name="Riley R."/>
            <person name="Champramary S."/>
            <person name="Plett K.L."/>
            <person name="Tsai I.J."/>
            <person name="Slot J."/>
            <person name="Sipos G."/>
            <person name="Plett J."/>
            <person name="Nagy L.G."/>
            <person name="Grigoriev I.V."/>
        </authorList>
    </citation>
    <scope>NUCLEOTIDE SEQUENCE</scope>
    <source>
        <strain evidence="3">CCBAS 213</strain>
    </source>
</reference>
<feature type="transmembrane region" description="Helical" evidence="1">
    <location>
        <begin position="160"/>
        <end position="180"/>
    </location>
</feature>
<feature type="transmembrane region" description="Helical" evidence="1">
    <location>
        <begin position="201"/>
        <end position="220"/>
    </location>
</feature>
<evidence type="ECO:0000313" key="4">
    <source>
        <dbReference type="Proteomes" id="UP001175211"/>
    </source>
</evidence>
<dbReference type="RefSeq" id="XP_060332892.1">
    <property type="nucleotide sequence ID" value="XM_060472553.1"/>
</dbReference>
<organism evidence="3 4">
    <name type="scientific">Armillaria tabescens</name>
    <name type="common">Ringless honey mushroom</name>
    <name type="synonym">Agaricus tabescens</name>
    <dbReference type="NCBI Taxonomy" id="1929756"/>
    <lineage>
        <taxon>Eukaryota</taxon>
        <taxon>Fungi</taxon>
        <taxon>Dikarya</taxon>
        <taxon>Basidiomycota</taxon>
        <taxon>Agaricomycotina</taxon>
        <taxon>Agaricomycetes</taxon>
        <taxon>Agaricomycetidae</taxon>
        <taxon>Agaricales</taxon>
        <taxon>Marasmiineae</taxon>
        <taxon>Physalacriaceae</taxon>
        <taxon>Desarmillaria</taxon>
    </lineage>
</organism>
<feature type="transmembrane region" description="Helical" evidence="1">
    <location>
        <begin position="118"/>
        <end position="140"/>
    </location>
</feature>
<dbReference type="InterPro" id="IPR045340">
    <property type="entry name" value="DUF6533"/>
</dbReference>
<feature type="transmembrane region" description="Helical" evidence="1">
    <location>
        <begin position="84"/>
        <end position="106"/>
    </location>
</feature>
<dbReference type="EMBL" id="JAUEPS010000011">
    <property type="protein sequence ID" value="KAK0460995.1"/>
    <property type="molecule type" value="Genomic_DNA"/>
</dbReference>
<keyword evidence="1" id="KW-0812">Transmembrane</keyword>
<evidence type="ECO:0000313" key="3">
    <source>
        <dbReference type="EMBL" id="KAK0460995.1"/>
    </source>
</evidence>
<accession>A0AA39TVN4</accession>
<evidence type="ECO:0000259" key="2">
    <source>
        <dbReference type="Pfam" id="PF20151"/>
    </source>
</evidence>
<protein>
    <recommendedName>
        <fullName evidence="2">DUF6533 domain-containing protein</fullName>
    </recommendedName>
</protein>
<comment type="caution">
    <text evidence="3">The sequence shown here is derived from an EMBL/GenBank/DDBJ whole genome shotgun (WGS) entry which is preliminary data.</text>
</comment>
<proteinExistence type="predicted"/>
<name>A0AA39TVN4_ARMTA</name>
<dbReference type="AlphaFoldDB" id="A0AA39TVN4"/>
<dbReference type="Proteomes" id="UP001175211">
    <property type="component" value="Unassembled WGS sequence"/>
</dbReference>
<feature type="transmembrane region" description="Helical" evidence="1">
    <location>
        <begin position="50"/>
        <end position="72"/>
    </location>
</feature>
<feature type="transmembrane region" description="Helical" evidence="1">
    <location>
        <begin position="12"/>
        <end position="29"/>
    </location>
</feature>
<keyword evidence="4" id="KW-1185">Reference proteome</keyword>
<keyword evidence="1" id="KW-1133">Transmembrane helix</keyword>
<keyword evidence="1" id="KW-0472">Membrane</keyword>
<dbReference type="Pfam" id="PF20151">
    <property type="entry name" value="DUF6533"/>
    <property type="match status" value="1"/>
</dbReference>
<evidence type="ECO:0000256" key="1">
    <source>
        <dbReference type="SAM" id="Phobius"/>
    </source>
</evidence>
<sequence>MVVTRLTVDLNMGSASAIAFLLWELAITFDREVDFIWPKPRTSWIKWAFLFARYFPLLAGTCGRVIDSLVLYKDPIPISLNALRIWYICQVLVLYLMMLGAEIVMMARVYALYNRNRYIGGVFLLLLVGESTSVIVGLALNLPSKNFDSGDLITTSSDSYIYFGVSAMISQVVILAFSIYRYIRGDWRGVPLVSLMIRDGTLAFGVLFFVSCLLVIYTAMDLTYSTPTSAWLINFISAAECRLILNLQEIPLPNSTYRTSDTPLTTFLVDNSRLATTADLENQTNVTTP</sequence>
<gene>
    <name evidence="3" type="ORF">EV420DRAFT_1529590</name>
</gene>
<feature type="domain" description="DUF6533" evidence="2">
    <location>
        <begin position="15"/>
        <end position="58"/>
    </location>
</feature>